<accession>A0AAW1SXR6</accession>
<evidence type="ECO:0000313" key="2">
    <source>
        <dbReference type="Proteomes" id="UP001485043"/>
    </source>
</evidence>
<sequence>MRGSLKQWFPNALERFQSDWAEQLDSAAQGHLTFYSPPRTYLGAALMAAAAAGGHHELLEQRQSRCQSFTNSGVIIYRPSTFAELYCLWSAAAGYAIADQSHMGRSGSQALSAVALCFMKHML</sequence>
<name>A0AAW1SXR6_9CHLO</name>
<comment type="caution">
    <text evidence="1">The sequence shown here is derived from an EMBL/GenBank/DDBJ whole genome shotgun (WGS) entry which is preliminary data.</text>
</comment>
<gene>
    <name evidence="1" type="ORF">WJX84_011234</name>
</gene>
<dbReference type="EMBL" id="JALJOV010000641">
    <property type="protein sequence ID" value="KAK9862197.1"/>
    <property type="molecule type" value="Genomic_DNA"/>
</dbReference>
<proteinExistence type="predicted"/>
<keyword evidence="2" id="KW-1185">Reference proteome</keyword>
<organism evidence="1 2">
    <name type="scientific">Apatococcus fuscideae</name>
    <dbReference type="NCBI Taxonomy" id="2026836"/>
    <lineage>
        <taxon>Eukaryota</taxon>
        <taxon>Viridiplantae</taxon>
        <taxon>Chlorophyta</taxon>
        <taxon>core chlorophytes</taxon>
        <taxon>Trebouxiophyceae</taxon>
        <taxon>Chlorellales</taxon>
        <taxon>Chlorellaceae</taxon>
        <taxon>Apatococcus</taxon>
    </lineage>
</organism>
<protein>
    <submittedName>
        <fullName evidence="1">Uncharacterized protein</fullName>
    </submittedName>
</protein>
<evidence type="ECO:0000313" key="1">
    <source>
        <dbReference type="EMBL" id="KAK9862197.1"/>
    </source>
</evidence>
<dbReference type="AlphaFoldDB" id="A0AAW1SXR6"/>
<dbReference type="Proteomes" id="UP001485043">
    <property type="component" value="Unassembled WGS sequence"/>
</dbReference>
<reference evidence="1 2" key="1">
    <citation type="journal article" date="2024" name="Nat. Commun.">
        <title>Phylogenomics reveals the evolutionary origins of lichenization in chlorophyte algae.</title>
        <authorList>
            <person name="Puginier C."/>
            <person name="Libourel C."/>
            <person name="Otte J."/>
            <person name="Skaloud P."/>
            <person name="Haon M."/>
            <person name="Grisel S."/>
            <person name="Petersen M."/>
            <person name="Berrin J.G."/>
            <person name="Delaux P.M."/>
            <person name="Dal Grande F."/>
            <person name="Keller J."/>
        </authorList>
    </citation>
    <scope>NUCLEOTIDE SEQUENCE [LARGE SCALE GENOMIC DNA]</scope>
    <source>
        <strain evidence="1 2">SAG 2523</strain>
    </source>
</reference>